<comment type="function">
    <text evidence="7">Responsible for synthesis of pseudouridine from uracil.</text>
</comment>
<dbReference type="STRING" id="1838280.A6M21_02595"/>
<dbReference type="Proteomes" id="UP000078532">
    <property type="component" value="Unassembled WGS sequence"/>
</dbReference>
<dbReference type="SUPFAM" id="SSF55174">
    <property type="entry name" value="Alpha-L RNA-binding motif"/>
    <property type="match status" value="1"/>
</dbReference>
<evidence type="ECO:0000313" key="9">
    <source>
        <dbReference type="EMBL" id="OAT86724.1"/>
    </source>
</evidence>
<dbReference type="InterPro" id="IPR006145">
    <property type="entry name" value="PsdUridine_synth_RsuA/RluA"/>
</dbReference>
<proteinExistence type="inferred from homology"/>
<evidence type="ECO:0000256" key="7">
    <source>
        <dbReference type="RuleBase" id="RU362028"/>
    </source>
</evidence>
<sequence>MPDIEFFRVADEQAGCRLDVFLTGENPELSRSHIQKLIAEELVTVNGRTARANYRLHAADEVVLRVPPPRELAVQPENIPLDIYYQDADLVVVNKPRGLVVHPAEGNFSGTLVNALLYHCRDLSGVNGVLRPGIVHRLDKDTAGLLMVAKNDAAHIELARQLKDRLVARRYLALAHGNFKEDAGTVDAPIGRHPRDRQRMAVVARGGRPAVTHYRVRRRYGQYTLLELRLETGRTHQIRVHLAYLGHPLAGDLKYGPAQTHLGLQGQFLHAYLLGFNHPRSGEYMEFTAPLPVELQAVLDRLDIGGTDGPSGLC</sequence>
<dbReference type="InterPro" id="IPR020103">
    <property type="entry name" value="PsdUridine_synth_cat_dom_sf"/>
</dbReference>
<dbReference type="NCBIfam" id="TIGR00005">
    <property type="entry name" value="rluA_subfam"/>
    <property type="match status" value="1"/>
</dbReference>
<dbReference type="CDD" id="cd00165">
    <property type="entry name" value="S4"/>
    <property type="match status" value="1"/>
</dbReference>
<dbReference type="InterPro" id="IPR006224">
    <property type="entry name" value="PsdUridine_synth_RluA-like_CS"/>
</dbReference>
<gene>
    <name evidence="9" type="ORF">A6M21_02595</name>
</gene>
<evidence type="ECO:0000256" key="2">
    <source>
        <dbReference type="ARBA" id="ARBA00010876"/>
    </source>
</evidence>
<dbReference type="SUPFAM" id="SSF55120">
    <property type="entry name" value="Pseudouridine synthase"/>
    <property type="match status" value="1"/>
</dbReference>
<keyword evidence="4 7" id="KW-0413">Isomerase</keyword>
<dbReference type="AlphaFoldDB" id="A0A1B7LJI6"/>
<dbReference type="GO" id="GO:0003723">
    <property type="term" value="F:RNA binding"/>
    <property type="evidence" value="ECO:0007669"/>
    <property type="project" value="UniProtKB-KW"/>
</dbReference>
<dbReference type="Pfam" id="PF01479">
    <property type="entry name" value="S4"/>
    <property type="match status" value="1"/>
</dbReference>
<comment type="caution">
    <text evidence="9">The sequence shown here is derived from an EMBL/GenBank/DDBJ whole genome shotgun (WGS) entry which is preliminary data.</text>
</comment>
<keyword evidence="3 6" id="KW-0694">RNA-binding</keyword>
<dbReference type="PROSITE" id="PS01129">
    <property type="entry name" value="PSI_RLU"/>
    <property type="match status" value="1"/>
</dbReference>
<comment type="similarity">
    <text evidence="2 7">Belongs to the pseudouridine synthase RluA family.</text>
</comment>
<dbReference type="InterPro" id="IPR002942">
    <property type="entry name" value="S4_RNA-bd"/>
</dbReference>
<feature type="domain" description="RNA-binding S4" evidence="8">
    <location>
        <begin position="16"/>
        <end position="80"/>
    </location>
</feature>
<keyword evidence="10" id="KW-1185">Reference proteome</keyword>
<dbReference type="EC" id="5.4.99.-" evidence="7"/>
<reference evidence="9 10" key="1">
    <citation type="submission" date="2016-04" db="EMBL/GenBank/DDBJ databases">
        <authorList>
            <person name="Evans L.H."/>
            <person name="Alamgir A."/>
            <person name="Owens N."/>
            <person name="Weber N.D."/>
            <person name="Virtaneva K."/>
            <person name="Barbian K."/>
            <person name="Babar A."/>
            <person name="Rosenke K."/>
        </authorList>
    </citation>
    <scope>NUCLEOTIDE SEQUENCE [LARGE SCALE GENOMIC DNA]</scope>
    <source>
        <strain evidence="9 10">LMa1</strain>
    </source>
</reference>
<accession>A0A1B7LJI6</accession>
<dbReference type="GO" id="GO:0120159">
    <property type="term" value="F:rRNA pseudouridine synthase activity"/>
    <property type="evidence" value="ECO:0007669"/>
    <property type="project" value="UniProtKB-ARBA"/>
</dbReference>
<evidence type="ECO:0000256" key="5">
    <source>
        <dbReference type="PIRSR" id="PIRSR606225-1"/>
    </source>
</evidence>
<name>A0A1B7LJI6_9FIRM</name>
<evidence type="ECO:0000256" key="3">
    <source>
        <dbReference type="ARBA" id="ARBA00022884"/>
    </source>
</evidence>
<evidence type="ECO:0000259" key="8">
    <source>
        <dbReference type="SMART" id="SM00363"/>
    </source>
</evidence>
<dbReference type="EMBL" id="LYVF01000009">
    <property type="protein sequence ID" value="OAT86724.1"/>
    <property type="molecule type" value="Genomic_DNA"/>
</dbReference>
<dbReference type="PROSITE" id="PS50889">
    <property type="entry name" value="S4"/>
    <property type="match status" value="1"/>
</dbReference>
<dbReference type="SMART" id="SM00363">
    <property type="entry name" value="S4"/>
    <property type="match status" value="1"/>
</dbReference>
<dbReference type="Gene3D" id="3.30.2350.10">
    <property type="entry name" value="Pseudouridine synthase"/>
    <property type="match status" value="1"/>
</dbReference>
<dbReference type="Gene3D" id="3.10.290.10">
    <property type="entry name" value="RNA-binding S4 domain"/>
    <property type="match status" value="1"/>
</dbReference>
<feature type="active site" evidence="5">
    <location>
        <position position="139"/>
    </location>
</feature>
<organism evidence="9 10">
    <name type="scientific">Desulfotomaculum copahuensis</name>
    <dbReference type="NCBI Taxonomy" id="1838280"/>
    <lineage>
        <taxon>Bacteria</taxon>
        <taxon>Bacillati</taxon>
        <taxon>Bacillota</taxon>
        <taxon>Clostridia</taxon>
        <taxon>Eubacteriales</taxon>
        <taxon>Desulfotomaculaceae</taxon>
        <taxon>Desulfotomaculum</taxon>
    </lineage>
</organism>
<evidence type="ECO:0000256" key="1">
    <source>
        <dbReference type="ARBA" id="ARBA00000073"/>
    </source>
</evidence>
<dbReference type="GO" id="GO:0000455">
    <property type="term" value="P:enzyme-directed rRNA pseudouridine synthesis"/>
    <property type="evidence" value="ECO:0007669"/>
    <property type="project" value="TreeGrafter"/>
</dbReference>
<dbReference type="PANTHER" id="PTHR21600">
    <property type="entry name" value="MITOCHONDRIAL RNA PSEUDOURIDINE SYNTHASE"/>
    <property type="match status" value="1"/>
</dbReference>
<dbReference type="PANTHER" id="PTHR21600:SF44">
    <property type="entry name" value="RIBOSOMAL LARGE SUBUNIT PSEUDOURIDINE SYNTHASE D"/>
    <property type="match status" value="1"/>
</dbReference>
<dbReference type="OrthoDB" id="9807829at2"/>
<comment type="catalytic activity">
    <reaction evidence="1 7">
        <text>a uridine in RNA = a pseudouridine in RNA</text>
        <dbReference type="Rhea" id="RHEA:48348"/>
        <dbReference type="Rhea" id="RHEA-COMP:12068"/>
        <dbReference type="Rhea" id="RHEA-COMP:12069"/>
        <dbReference type="ChEBI" id="CHEBI:65314"/>
        <dbReference type="ChEBI" id="CHEBI:65315"/>
    </reaction>
</comment>
<dbReference type="InterPro" id="IPR036986">
    <property type="entry name" value="S4_RNA-bd_sf"/>
</dbReference>
<dbReference type="RefSeq" id="WP_066666040.1">
    <property type="nucleotide sequence ID" value="NZ_LYVF01000009.1"/>
</dbReference>
<evidence type="ECO:0000313" key="10">
    <source>
        <dbReference type="Proteomes" id="UP000078532"/>
    </source>
</evidence>
<evidence type="ECO:0000256" key="6">
    <source>
        <dbReference type="PROSITE-ProRule" id="PRU00182"/>
    </source>
</evidence>
<dbReference type="CDD" id="cd02869">
    <property type="entry name" value="PseudoU_synth_RluA_like"/>
    <property type="match status" value="1"/>
</dbReference>
<dbReference type="InterPro" id="IPR006225">
    <property type="entry name" value="PsdUridine_synth_RluC/D"/>
</dbReference>
<dbReference type="InterPro" id="IPR050188">
    <property type="entry name" value="RluA_PseudoU_synthase"/>
</dbReference>
<protein>
    <recommendedName>
        <fullName evidence="7">Pseudouridine synthase</fullName>
        <ecNumber evidence="7">5.4.99.-</ecNumber>
    </recommendedName>
</protein>
<dbReference type="FunFam" id="3.30.2350.10:FF:000006">
    <property type="entry name" value="Pseudouridine synthase"/>
    <property type="match status" value="1"/>
</dbReference>
<evidence type="ECO:0000256" key="4">
    <source>
        <dbReference type="ARBA" id="ARBA00023235"/>
    </source>
</evidence>
<dbReference type="Pfam" id="PF00849">
    <property type="entry name" value="PseudoU_synth_2"/>
    <property type="match status" value="1"/>
</dbReference>